<reference evidence="1 2" key="1">
    <citation type="submission" date="2017-03" db="EMBL/GenBank/DDBJ databases">
        <title>Whole genome sequences of fourteen strains of Bradyrhizobium canariense and one strain of Bradyrhizobium japonicum isolated from Lupinus (Papilionoideae: Genisteae) species in Algeria.</title>
        <authorList>
            <person name="Crovadore J."/>
            <person name="Chekireb D."/>
            <person name="Brachmann A."/>
            <person name="Chablais R."/>
            <person name="Cochard B."/>
            <person name="Lefort F."/>
        </authorList>
    </citation>
    <scope>NUCLEOTIDE SEQUENCE [LARGE SCALE GENOMIC DNA]</scope>
    <source>
        <strain evidence="1 2">UBMA195</strain>
    </source>
</reference>
<accession>A0A1X3GMH0</accession>
<name>A0A1X3GMH0_9BRAD</name>
<comment type="caution">
    <text evidence="1">The sequence shown here is derived from an EMBL/GenBank/DDBJ whole genome shotgun (WGS) entry which is preliminary data.</text>
</comment>
<sequence>MLDDPRHWPEGAGLYCTMNTGDRTINHPRFQLQPLTNAQEDIEALALNILGLGFVLLLEPPDDSKYPFLRGARYRPGRIVISYPTSTNWLTMSWSDGKAHEPLTMQFVQPVPRLP</sequence>
<proteinExistence type="predicted"/>
<dbReference type="Proteomes" id="UP000193553">
    <property type="component" value="Unassembled WGS sequence"/>
</dbReference>
<protein>
    <submittedName>
        <fullName evidence="1">Uncharacterized protein</fullName>
    </submittedName>
</protein>
<evidence type="ECO:0000313" key="1">
    <source>
        <dbReference type="EMBL" id="OSJ06190.1"/>
    </source>
</evidence>
<organism evidence="1 2">
    <name type="scientific">Bradyrhizobium canariense</name>
    <dbReference type="NCBI Taxonomy" id="255045"/>
    <lineage>
        <taxon>Bacteria</taxon>
        <taxon>Pseudomonadati</taxon>
        <taxon>Pseudomonadota</taxon>
        <taxon>Alphaproteobacteria</taxon>
        <taxon>Hyphomicrobiales</taxon>
        <taxon>Nitrobacteraceae</taxon>
        <taxon>Bradyrhizobium</taxon>
    </lineage>
</organism>
<dbReference type="EMBL" id="NAFI01000180">
    <property type="protein sequence ID" value="OSJ06190.1"/>
    <property type="molecule type" value="Genomic_DNA"/>
</dbReference>
<evidence type="ECO:0000313" key="2">
    <source>
        <dbReference type="Proteomes" id="UP000193553"/>
    </source>
</evidence>
<gene>
    <name evidence="1" type="ORF">BSZ18_23510</name>
</gene>
<dbReference type="AlphaFoldDB" id="A0A1X3GMH0"/>
<dbReference type="OrthoDB" id="7056808at2"/>